<feature type="transmembrane region" description="Helical" evidence="1">
    <location>
        <begin position="47"/>
        <end position="65"/>
    </location>
</feature>
<evidence type="ECO:0008006" key="3">
    <source>
        <dbReference type="Google" id="ProtNLM"/>
    </source>
</evidence>
<proteinExistence type="predicted"/>
<reference evidence="2" key="1">
    <citation type="submission" date="2019-03" db="EMBL/GenBank/DDBJ databases">
        <title>Single cell metagenomics reveals metabolic interactions within the superorganism composed of flagellate Streblomastix strix and complex community of Bacteroidetes bacteria on its surface.</title>
        <authorList>
            <person name="Treitli S.C."/>
            <person name="Kolisko M."/>
            <person name="Husnik F."/>
            <person name="Keeling P."/>
            <person name="Hampl V."/>
        </authorList>
    </citation>
    <scope>NUCLEOTIDE SEQUENCE</scope>
    <source>
        <strain evidence="2">STM</strain>
    </source>
</reference>
<dbReference type="Pfam" id="PF19529">
    <property type="entry name" value="DUF6057"/>
    <property type="match status" value="1"/>
</dbReference>
<keyword evidence="1" id="KW-1133">Transmembrane helix</keyword>
<gene>
    <name evidence="2" type="ORF">EZS27_023928</name>
</gene>
<keyword evidence="1" id="KW-0472">Membrane</keyword>
<keyword evidence="1" id="KW-0812">Transmembrane</keyword>
<comment type="caution">
    <text evidence="2">The sequence shown here is derived from an EMBL/GenBank/DDBJ whole genome shotgun (WGS) entry which is preliminary data.</text>
</comment>
<accession>A0A5J4R137</accession>
<protein>
    <recommendedName>
        <fullName evidence="3">Tetratricopeptide repeat protein</fullName>
    </recommendedName>
</protein>
<sequence length="413" mass="49102">KLYPVVLLICTVPLPYFAWLFLYDVPLREAFFSLTPVDFLFPTQRNFTLWISFPLLYFFWLSIAAKVDCRKIAVWKTTTISCVLFILMLVAGIRFTYDKRAEILSEMSYDILHEKWEETLRLSAVYPTSNRRVCYLTNIALCESGQMPYRMFHYRQIGPVGLFLERELNYLSLWNLGEVYYRLGMIPEAEHCAFEALISSPNEANTQTLQRLAVTNLIRRDSSAFCKYVSFFENTLAYGKWAKQQRSYLDTAMVNSSFQIPHTPVPYKYDDFFINYVNPDHALHILLQSNPTHKKAFEYLMAYYLLQQNIEAIKKCIDLYYKDSFYPAMPVLYEEALLVYKNINPANADFLKKYPVSEATLKRFSEYTRVYKNAKRSNRDWEQLRKRFGNTYWFYVHFTEPVFGHNEDEKYRY</sequence>
<dbReference type="InterPro" id="IPR045692">
    <property type="entry name" value="DUF6057"/>
</dbReference>
<dbReference type="AlphaFoldDB" id="A0A5J4R137"/>
<dbReference type="EMBL" id="SNRY01002058">
    <property type="protein sequence ID" value="KAA6327044.1"/>
    <property type="molecule type" value="Genomic_DNA"/>
</dbReference>
<feature type="transmembrane region" description="Helical" evidence="1">
    <location>
        <begin position="5"/>
        <end position="27"/>
    </location>
</feature>
<feature type="non-terminal residue" evidence="2">
    <location>
        <position position="1"/>
    </location>
</feature>
<evidence type="ECO:0000313" key="2">
    <source>
        <dbReference type="EMBL" id="KAA6327044.1"/>
    </source>
</evidence>
<organism evidence="2">
    <name type="scientific">termite gut metagenome</name>
    <dbReference type="NCBI Taxonomy" id="433724"/>
    <lineage>
        <taxon>unclassified sequences</taxon>
        <taxon>metagenomes</taxon>
        <taxon>organismal metagenomes</taxon>
    </lineage>
</organism>
<name>A0A5J4R137_9ZZZZ</name>
<evidence type="ECO:0000256" key="1">
    <source>
        <dbReference type="SAM" id="Phobius"/>
    </source>
</evidence>
<feature type="transmembrane region" description="Helical" evidence="1">
    <location>
        <begin position="77"/>
        <end position="97"/>
    </location>
</feature>